<protein>
    <recommendedName>
        <fullName evidence="4">Aminotransferase-like plant mobile domain-containing protein</fullName>
    </recommendedName>
</protein>
<feature type="coiled-coil region" evidence="1">
    <location>
        <begin position="93"/>
        <end position="125"/>
    </location>
</feature>
<feature type="region of interest" description="Disordered" evidence="2">
    <location>
        <begin position="171"/>
        <end position="190"/>
    </location>
</feature>
<reference evidence="3" key="1">
    <citation type="submission" date="2018-02" db="EMBL/GenBank/DDBJ databases">
        <authorList>
            <person name="Cohen D.B."/>
            <person name="Kent A.D."/>
        </authorList>
    </citation>
    <scope>NUCLEOTIDE SEQUENCE</scope>
</reference>
<evidence type="ECO:0000256" key="2">
    <source>
        <dbReference type="SAM" id="MobiDB-lite"/>
    </source>
</evidence>
<feature type="compositionally biased region" description="Basic residues" evidence="2">
    <location>
        <begin position="181"/>
        <end position="190"/>
    </location>
</feature>
<sequence length="321" mass="35888">MGKAVYEFLVSGLNRAATSKKVHKTRGNLHIQGCTALLQIWACEYLEIGQKNAEINQPFPRFLAWTHQRMFSKKAMEAFSNSVQSKCLCVLTAMQWEQQESVLQLQAERTEREALVHHVKHLEDELNRVKGLVATMIESSSTIQQNQPPPSQNLEQNQPPIQTQLPIQTPIVDLPSSPSKAVKRDKPAKKKAKAAMVDLASSPSKWDNEGEAAAAMVDLVSSPSKGVTSVRYTRAKTRAQKNVMIVPPESEQVRNEWVDAHFLYQPTTHDEAVLADLRKKWSFATRRATRRSGVDSNEVAISTETYEITGRDVSSLLGDQA</sequence>
<dbReference type="EMBL" id="OIVN01004508">
    <property type="protein sequence ID" value="SPD17810.1"/>
    <property type="molecule type" value="Genomic_DNA"/>
</dbReference>
<gene>
    <name evidence="3" type="ORF">FSB_LOCUS45692</name>
</gene>
<evidence type="ECO:0000313" key="3">
    <source>
        <dbReference type="EMBL" id="SPD17810.1"/>
    </source>
</evidence>
<proteinExistence type="predicted"/>
<dbReference type="AlphaFoldDB" id="A0A2N9I1C7"/>
<organism evidence="3">
    <name type="scientific">Fagus sylvatica</name>
    <name type="common">Beechnut</name>
    <dbReference type="NCBI Taxonomy" id="28930"/>
    <lineage>
        <taxon>Eukaryota</taxon>
        <taxon>Viridiplantae</taxon>
        <taxon>Streptophyta</taxon>
        <taxon>Embryophyta</taxon>
        <taxon>Tracheophyta</taxon>
        <taxon>Spermatophyta</taxon>
        <taxon>Magnoliopsida</taxon>
        <taxon>eudicotyledons</taxon>
        <taxon>Gunneridae</taxon>
        <taxon>Pentapetalae</taxon>
        <taxon>rosids</taxon>
        <taxon>fabids</taxon>
        <taxon>Fagales</taxon>
        <taxon>Fagaceae</taxon>
        <taxon>Fagus</taxon>
    </lineage>
</organism>
<name>A0A2N9I1C7_FAGSY</name>
<accession>A0A2N9I1C7</accession>
<evidence type="ECO:0000256" key="1">
    <source>
        <dbReference type="SAM" id="Coils"/>
    </source>
</evidence>
<evidence type="ECO:0008006" key="4">
    <source>
        <dbReference type="Google" id="ProtNLM"/>
    </source>
</evidence>
<keyword evidence="1" id="KW-0175">Coiled coil</keyword>